<dbReference type="AlphaFoldDB" id="A0A942TF74"/>
<protein>
    <recommendedName>
        <fullName evidence="3">Phage structural protein</fullName>
    </recommendedName>
</protein>
<keyword evidence="2" id="KW-1185">Reference proteome</keyword>
<proteinExistence type="predicted"/>
<evidence type="ECO:0008006" key="3">
    <source>
        <dbReference type="Google" id="ProtNLM"/>
    </source>
</evidence>
<dbReference type="EMBL" id="JAGYPG010000002">
    <property type="protein sequence ID" value="MBS4195324.1"/>
    <property type="molecule type" value="Genomic_DNA"/>
</dbReference>
<comment type="caution">
    <text evidence="1">The sequence shown here is derived from an EMBL/GenBank/DDBJ whole genome shotgun (WGS) entry which is preliminary data.</text>
</comment>
<dbReference type="Proteomes" id="UP000681414">
    <property type="component" value="Unassembled WGS sequence"/>
</dbReference>
<name>A0A942TF74_9BACI</name>
<evidence type="ECO:0000313" key="1">
    <source>
        <dbReference type="EMBL" id="MBS4195324.1"/>
    </source>
</evidence>
<gene>
    <name evidence="1" type="ORF">KHA97_09670</name>
</gene>
<reference evidence="1 2" key="1">
    <citation type="submission" date="2021-05" db="EMBL/GenBank/DDBJ databases">
        <title>Novel Bacillus species.</title>
        <authorList>
            <person name="Liu G."/>
        </authorList>
    </citation>
    <scope>NUCLEOTIDE SEQUENCE [LARGE SCALE GENOMIC DNA]</scope>
    <source>
        <strain evidence="2">FJAT-49780</strain>
    </source>
</reference>
<sequence length="357" mass="39975">MAEISKFFNAVLVDGKYDREYFASDFAEYFGDVLSSGLLLDENEQYGLQVTTGTGLQTVVANGKALIKGYSYKNTTPKELVHSLPEATNDRIDRIVLRWDSRNQGREIKTLVKEGMPSATPEVPALQRDKYIYELGLAQVIVRANTASIDANDITDERALEDVCGIVQSLITVPTSVFQQQFDAWFNSRKDYYESIMSDWQTQEQADFDAWFQSIKDVLDGDIATNLASRITAVEQDLMTHKAEKGTLEQEGHVQLSNDLSSVNDTMAVTPNGARKRVEQTDFKVYKSGKDANGIFTTIEYKRQDNTLAIKSVLSGGISPKYTKRTITYYGTDGTTVEKTTTRTVSYDADDVWISEV</sequence>
<accession>A0A942TF74</accession>
<evidence type="ECO:0000313" key="2">
    <source>
        <dbReference type="Proteomes" id="UP000681414"/>
    </source>
</evidence>
<dbReference type="RefSeq" id="WP_213124551.1">
    <property type="nucleotide sequence ID" value="NZ_JAGYPG010000002.1"/>
</dbReference>
<organism evidence="1 2">
    <name type="scientific">Lederbergia citri</name>
    <dbReference type="NCBI Taxonomy" id="2833580"/>
    <lineage>
        <taxon>Bacteria</taxon>
        <taxon>Bacillati</taxon>
        <taxon>Bacillota</taxon>
        <taxon>Bacilli</taxon>
        <taxon>Bacillales</taxon>
        <taxon>Bacillaceae</taxon>
        <taxon>Lederbergia</taxon>
    </lineage>
</organism>